<geneLocation type="plasmid" evidence="2 3">
    <name>AZO_p2</name>
</geneLocation>
<keyword evidence="2" id="KW-0614">Plasmid</keyword>
<organism evidence="2 3">
    <name type="scientific">Azospirillum lipoferum (strain 4B)</name>
    <dbReference type="NCBI Taxonomy" id="862719"/>
    <lineage>
        <taxon>Bacteria</taxon>
        <taxon>Pseudomonadati</taxon>
        <taxon>Pseudomonadota</taxon>
        <taxon>Alphaproteobacteria</taxon>
        <taxon>Rhodospirillales</taxon>
        <taxon>Azospirillaceae</taxon>
        <taxon>Azospirillum</taxon>
    </lineage>
</organism>
<dbReference type="HOGENOM" id="CLU_225024_0_0_5"/>
<feature type="region of interest" description="Disordered" evidence="1">
    <location>
        <begin position="2265"/>
        <end position="2288"/>
    </location>
</feature>
<dbReference type="KEGG" id="ali:AZOLI_p20103"/>
<sequence>MAIETIYDTLAAQGGTVRLDDASLGTIGLDALLAATGLPAAIAVVLPGALPQPDGDTLVFSGTSGFLAGTVQSWGGSSGFLDGAAFGVTVTIITSGSDEASLEVTVALPAGWVLGDSFYGFSGTTFTTDALRYPGLVFGYNGGGVSDGLILSAEIFATGPLTPLPLLADMPSPAPISGPVVLSEWGPAFTLSGALGTIRLMFDPLPLTNASYRLTLGYEQSSYTDTTDTAYLPSIGNDFVADCGAINDTTLVMTVTLSRTNVVTLSFSGAAGSNPVANQDVLIPLFPNSAGFPGSLTSSLFAGMVPGIILFGATGDPSTGAMSSTFGSLGLIEPWIPIPAFPDFQVVSLEMTWSYVYGPPSSLSGSIGATLDLGGYYFDLDIEYPSLSFAGTLQNTVTLSFAEVNSAMLSVLDVQAPANADVGTLTFSGFGIAVDLDADTLSFQATADIQLTLAGLAISLSATTLNLDYGWSANAAVFTVDGVFAVNSWQFSLSALLESAGMRFSGQLLQAQTVVVSDVVGQLLGPVVTPDQFSLALTVEAFSLTIDTITDAMAVSGAVGWSLTVCGQTMGGDFTIDVSSPDSGSSWAGTIGGGITIADIAFGMDYSWGPSLGLLKGSFSAGQTYDWTAFVDAFGATQVPLPAPIPTAPDLDPITVGFDYDFESDVFTLTGVAAGGDASMAGFFSAVPALYTGTGKTGFAAGIQVELTPGFFAGMNSALAPFDDFGLSSVIAFTVANFTNPSFLLPIATQSYFPGVCAGMTFSAAFSWPECPDDLTRTSVSLMTGSVSAISVMIGFYDIAGGWKFQFAGTMSDIALNLGAGIDIESVSLALAMTETGIDVDYQVLFSILVSIDPGSGWVDSGDGTKSDQLLFDGQLEFEATSAGGVGGFAAIFMSGTWHEPFGIPDLSVADLGLLLGVAEQGGEPVPSFGLTGFLAYPPAGVEAFVAIYFDGANPDDSLFIGSMSEVAFLQFAEMMAWAAAGVEVPSLLQSVLETYGVYPIPFDLSTATTTLTDADFAQLNDYVVPNAFFALVAELGQPMQKPAAGALYQTLTVILGDADNPDVNTEWFIADFQSGQIFHLVRTGTGSPPYTLAMDPWLYVVPNTVTLGLVTYQQGYGFGGRLKLPGLELDIVAELAPTLGLKVDADAPEPILYPAAIGNTPVPPLLVITAATDDTLGPRVSLYTYQVGDIPPHFYLDAAVSLLNMAKISTEISILSSGLSFYLELSTALDVLDARMTCLVANEGFSANFDLSLDLDVDTDPVKVAGVTVIPSIHLNTGFGLSLAVSFPLTSGDSNVQAAFKGKISFNWGDQSFSAGIDFKLSDLADLTTVIADWVVKNAGALFENLLNDFIQWARAMINGLFSFAAAAAASALKALGAAYDAAAQLMAEIGYTLDEVYDAIKAVFAVAEELLINALTKAFHIQFSYAALSQQVGPATTATAPSTLLDWTENTAAPAVAAGEWLSIMQPDSGVSGVFAASLFDTISLDIALADPGLYALSFKGFGLSATMPYQRVSDSLGVFSLEMPSSAELLTIGFGPFGFRNPALTIAIYTDGTYLFDYGYPDDGDWSRSAALVTPIFSGQGGFQFTSLGNSSLPAGWSPVTLALGVAAAMRIALDGSLDLGMLSGGWSLTYEGGFTAIAGYGAGLSPTGSAVIDPSQPAEFQGTLTLSFSGALYGSVDFGIVSAAVHVDLSGTMGCGLTVGSSVALSLNVLVSVGVKVRIKLGLFKITISFKFSMHVDVGPATLPWPSTAMPSSAVTSPLEPIAWAGTPSSRLLSSRTMAATAAGASLPALGLWFIPELTITYDGKGSGTPAMLFNLAIPYTEADPGCMFNLLVQSLLQWALSLDGEAGETTAVSRDRLERLTRRLKTKPRQSRLYADADDPDTLLTYDLLVQFLQDWFSAVTVTVPVSDASAVAFPMIPDLVAWGGVEGGTSSSLCDFAQYNRQPTSYEDAIAATFATFKLFAAPETTAPLAMAEDDGTASLATYAFLAYFEYLLQGGAGEALDLTGAAGLDQIGAADWAALAFDQTASGITVSFRGGVQLPANGEAGQDMAPLYQLTGQQMTLATIATPPTAISLSLARGSGGGWITLDPQPVAGFSQQAVSDILGLTVSAQLTRVTQTALTAILATYPFGSFTAYAPTDGKSATLAAIPPALAAAPGAVTLATGVPGQSGTLDGDVQWASLLTLTLRQVVAAGGGIDQTVYTLTAVDSSQVGVIAQLIVASAAGTALTLTLLVPTGDGGYAACAAAADATTLLRTNLSTESQPQLDTAARSQTEEASATGGTDPVAAALTDAANALAILLALGETNAAGYYLALDEADSGLAGLFTTSNTATAALLVARGSAVNGTATTSSAATDNVLLVDQIAASDLTSLGLFATSTSLVGYQPAYPPGVLPVTVTRPNPETADSDEDQSWLDQLYGLFTVAISGSAYADLGYAPACSPADDGAETWTYFLSLPLTNLLAGGPSDNPYAAIGTTPTVTTQIRDCFGNPVTTNLTAFAVPQTYNDVLVGPGAWVGSTLNWTPTTKAGTLTVTLAVDKATLDNNLDTAQPLYAQAAWQLAETGDIEFRLSSSLDTGGAQPLAAAGQQAITAYVAAVLDYLDGASTTLPAAVELTYGIASPVAALPPVAVDVALILARVAHVDASTAALLPQVASIATPATADLSAGLTTFATIFQTAFPNLCLATGSGSGSNQLWAVAAGLLQPAISGTPTYFAPAPFYTSLQSGTTPVPQYGAFTTSSWTSADQSYAAVDCDQLFQSICGTIDLLLGGSYAAAAFRANPDGYRTLVEGRAAIAQLYSDNQLSWLFTEQAGAADDPTLWGSRESFSSNLQNALANAYVLDGVLAFDADWAKLPAGATATGLTLWGEVGPGNGSTALVTTTASLTLDDSASPATTLYYDFRPGELSADASLSVPLSYRVTHVALTDTGNGVSIWLALALPATVSIGTGDVEVPLIDRFFPTAPTLQTQSADATTVADADFSQLFQWRYSAGMLLEPVAQDTTTLTIRYNRQSADQAALKAMAAVTPVLTAAQALMRFQAGYAEIEPVLPDLLAADVNAANIVAALADLVLAIQINSDWAGSGATAPILAAAIPTASTELSLSLAAEEEDGKVTGRWILTVATTGDGTLPGTLSALPLTADGTAQPATTVLGIEPLQIAYIPEDDAASVLVQVTLDGLDLRLYQNAVTEAYVTRNASLLTGYTTEGSYVFVTATVAFPQPVAPYITGTGTGTGYNLAEVVATPVNATLANWLAALLSEVAGSAAHPRLALTLGYRFSQYTGTDAEGSIETIQAFQPVTLSRTVLLDTGSGGEVTVATFAQALADAFIGWQDSHPLDLHTGQLVVTLSLYSAQGSIGPALLQAPNLWLALAAIENETR</sequence>
<keyword evidence="3" id="KW-1185">Reference proteome</keyword>
<evidence type="ECO:0000256" key="1">
    <source>
        <dbReference type="SAM" id="MobiDB-lite"/>
    </source>
</evidence>
<evidence type="ECO:0000313" key="2">
    <source>
        <dbReference type="EMBL" id="CBS89290.1"/>
    </source>
</evidence>
<proteinExistence type="predicted"/>
<reference evidence="3" key="1">
    <citation type="journal article" date="2011" name="PLoS Genet.">
        <title>Azospirillum genomes reveal transition of bacteria from aquatic to terrestrial environments.</title>
        <authorList>
            <person name="Wisniewski-Dye F."/>
            <person name="Borziak K."/>
            <person name="Khalsa-Moyers G."/>
            <person name="Alexandre G."/>
            <person name="Sukharnikov L.O."/>
            <person name="Wuichet K."/>
            <person name="Hurst G.B."/>
            <person name="McDonald W.H."/>
            <person name="Robertson J.S."/>
            <person name="Barbe V."/>
            <person name="Calteau A."/>
            <person name="Rouy Z."/>
            <person name="Mangenot S."/>
            <person name="Prigent-Combaret C."/>
            <person name="Normand P."/>
            <person name="Boyer M."/>
            <person name="Siguier P."/>
            <person name="Dessaux Y."/>
            <person name="Elmerich C."/>
            <person name="Condemine G."/>
            <person name="Krishnen G."/>
            <person name="Kennedy I."/>
            <person name="Paterson A.H."/>
            <person name="Gonzalez V."/>
            <person name="Mavingui P."/>
            <person name="Zhulin I.B."/>
        </authorList>
    </citation>
    <scope>NUCLEOTIDE SEQUENCE [LARGE SCALE GENOMIC DNA]</scope>
    <source>
        <strain evidence="3">4B</strain>
    </source>
</reference>
<name>G7ZE31_AZOL4</name>
<dbReference type="OrthoDB" id="8248741at2"/>
<accession>G7ZE31</accession>
<evidence type="ECO:0000313" key="3">
    <source>
        <dbReference type="Proteomes" id="UP000005667"/>
    </source>
</evidence>
<dbReference type="RefSeq" id="WP_014188726.1">
    <property type="nucleotide sequence ID" value="NC_016586.1"/>
</dbReference>
<protein>
    <submittedName>
        <fullName evidence="2">Uncharacterized protein</fullName>
    </submittedName>
</protein>
<feature type="compositionally biased region" description="Polar residues" evidence="1">
    <location>
        <begin position="2265"/>
        <end position="2286"/>
    </location>
</feature>
<gene>
    <name evidence="2" type="ordered locus">AZOLI_p20103</name>
</gene>
<dbReference type="EMBL" id="FQ311870">
    <property type="protein sequence ID" value="CBS89290.1"/>
    <property type="molecule type" value="Genomic_DNA"/>
</dbReference>
<dbReference type="Proteomes" id="UP000005667">
    <property type="component" value="Plasmid AZO_p2"/>
</dbReference>